<gene>
    <name evidence="2" type="ORF">KTT_12360</name>
</gene>
<feature type="transmembrane region" description="Helical" evidence="1">
    <location>
        <begin position="243"/>
        <end position="264"/>
    </location>
</feature>
<evidence type="ECO:0000313" key="3">
    <source>
        <dbReference type="Proteomes" id="UP000287352"/>
    </source>
</evidence>
<feature type="transmembrane region" description="Helical" evidence="1">
    <location>
        <begin position="497"/>
        <end position="517"/>
    </location>
</feature>
<evidence type="ECO:0000256" key="1">
    <source>
        <dbReference type="SAM" id="Phobius"/>
    </source>
</evidence>
<feature type="transmembrane region" description="Helical" evidence="1">
    <location>
        <begin position="27"/>
        <end position="56"/>
    </location>
</feature>
<feature type="transmembrane region" description="Helical" evidence="1">
    <location>
        <begin position="68"/>
        <end position="87"/>
    </location>
</feature>
<keyword evidence="1" id="KW-0472">Membrane</keyword>
<feature type="transmembrane region" description="Helical" evidence="1">
    <location>
        <begin position="180"/>
        <end position="199"/>
    </location>
</feature>
<feature type="transmembrane region" description="Helical" evidence="1">
    <location>
        <begin position="108"/>
        <end position="138"/>
    </location>
</feature>
<keyword evidence="1" id="KW-0812">Transmembrane</keyword>
<dbReference type="Proteomes" id="UP000287352">
    <property type="component" value="Unassembled WGS sequence"/>
</dbReference>
<name>A0A401ZWY5_9CHLR</name>
<feature type="transmembrane region" description="Helical" evidence="1">
    <location>
        <begin position="144"/>
        <end position="168"/>
    </location>
</feature>
<accession>A0A401ZWY5</accession>
<feature type="transmembrane region" description="Helical" evidence="1">
    <location>
        <begin position="409"/>
        <end position="434"/>
    </location>
</feature>
<feature type="transmembrane region" description="Helical" evidence="1">
    <location>
        <begin position="364"/>
        <end position="388"/>
    </location>
</feature>
<reference evidence="3" key="1">
    <citation type="submission" date="2018-12" db="EMBL/GenBank/DDBJ databases">
        <title>Tengunoibacter tsumagoiensis gen. nov., sp. nov., Dictyobacter kobayashii sp. nov., D. alpinus sp. nov., and D. joshuensis sp. nov. and description of Dictyobacteraceae fam. nov. within the order Ktedonobacterales isolated from Tengu-no-mugimeshi.</title>
        <authorList>
            <person name="Wang C.M."/>
            <person name="Zheng Y."/>
            <person name="Sakai Y."/>
            <person name="Toyoda A."/>
            <person name="Minakuchi Y."/>
            <person name="Abe K."/>
            <person name="Yokota A."/>
            <person name="Yabe S."/>
        </authorList>
    </citation>
    <scope>NUCLEOTIDE SEQUENCE [LARGE SCALE GENOMIC DNA]</scope>
    <source>
        <strain evidence="3">Uno3</strain>
    </source>
</reference>
<keyword evidence="3" id="KW-1185">Reference proteome</keyword>
<evidence type="ECO:0000313" key="2">
    <source>
        <dbReference type="EMBL" id="GCE11377.1"/>
    </source>
</evidence>
<dbReference type="AlphaFoldDB" id="A0A401ZWY5"/>
<sequence length="565" mass="62813">MVINGDKLRWLLWLRWRMLIRNFTHGGVAQIIGGVLQILFSVLFMGGIAAVTLFLFRFFDATARTELLFLELTGLFVMWVILPLFDMTRNEGLDLSKLVQFPLTKWELILSLLLSTLLDIPMFGLFLILLGAVIGWAFSLPLALFTLVTLFFFAIQLVGVGQFIVSLFQGVLHNRRFRDLSIILTVFLFALIYLAQFGFRALATSGISNGFQSGSFSTYLQWTPPGVAARAIQLASINNWGGALLWLVALIVIDAAFLFLWLVFTQRSLLAAEEGDSAPVGGTVKKVRSRSTSIGVQAQVGTQRRGFLPVQVREIMLKDLKYIRRDPQITRMFLQSLIIVVFYVFYFGFTNFTGGSRGDTMKTIGPWAVLVSPALILLSLFILTYNILGFERQSLTTLFLFPIHPKYILWGKNLLAFLIGLAEMLIIILVAAAFTGGWNFFIPALTMGIAGMGVMIGIGNFTSSFLPQRMKFGARGIRAMANMTAEGGCLRGALSGLSVYGTMILLIPVALAVILPLAFSMQWIWVISIPLSLLYGAGFYYGLTRLSWPRLLNKAPEILNIVAKE</sequence>
<organism evidence="2 3">
    <name type="scientific">Tengunoibacter tsumagoiensis</name>
    <dbReference type="NCBI Taxonomy" id="2014871"/>
    <lineage>
        <taxon>Bacteria</taxon>
        <taxon>Bacillati</taxon>
        <taxon>Chloroflexota</taxon>
        <taxon>Ktedonobacteria</taxon>
        <taxon>Ktedonobacterales</taxon>
        <taxon>Dictyobacteraceae</taxon>
        <taxon>Tengunoibacter</taxon>
    </lineage>
</organism>
<protein>
    <submittedName>
        <fullName evidence="2">Uncharacterized protein</fullName>
    </submittedName>
</protein>
<dbReference type="EMBL" id="BIFR01000001">
    <property type="protein sequence ID" value="GCE11377.1"/>
    <property type="molecule type" value="Genomic_DNA"/>
</dbReference>
<feature type="transmembrane region" description="Helical" evidence="1">
    <location>
        <begin position="332"/>
        <end position="352"/>
    </location>
</feature>
<proteinExistence type="predicted"/>
<comment type="caution">
    <text evidence="2">The sequence shown here is derived from an EMBL/GenBank/DDBJ whole genome shotgun (WGS) entry which is preliminary data.</text>
</comment>
<feature type="transmembrane region" description="Helical" evidence="1">
    <location>
        <begin position="440"/>
        <end position="461"/>
    </location>
</feature>
<keyword evidence="1" id="KW-1133">Transmembrane helix</keyword>
<feature type="transmembrane region" description="Helical" evidence="1">
    <location>
        <begin position="523"/>
        <end position="543"/>
    </location>
</feature>